<dbReference type="OrthoDB" id="9995434at2759"/>
<dbReference type="InterPro" id="IPR036005">
    <property type="entry name" value="Creatinase/aminopeptidase-like"/>
</dbReference>
<accession>A0A8K0CZQ4</accession>
<dbReference type="SUPFAM" id="SSF55920">
    <property type="entry name" value="Creatinase/aminopeptidase"/>
    <property type="match status" value="1"/>
</dbReference>
<dbReference type="Pfam" id="PF16188">
    <property type="entry name" value="Peptidase_M24_C"/>
    <property type="match status" value="1"/>
</dbReference>
<reference evidence="4" key="1">
    <citation type="submission" date="2019-08" db="EMBL/GenBank/DDBJ databases">
        <title>The genome of the North American firefly Photinus pyralis.</title>
        <authorList>
            <consortium name="Photinus pyralis genome working group"/>
            <person name="Fallon T.R."/>
            <person name="Sander Lower S.E."/>
            <person name="Weng J.-K."/>
        </authorList>
    </citation>
    <scope>NUCLEOTIDE SEQUENCE</scope>
    <source>
        <strain evidence="4">TRF0915ILg1</strain>
        <tissue evidence="4">Whole body</tissue>
    </source>
</reference>
<dbReference type="InterPro" id="IPR000994">
    <property type="entry name" value="Pept_M24"/>
</dbReference>
<name>A0A8K0CZQ4_IGNLU</name>
<dbReference type="EMBL" id="VTPC01006943">
    <property type="protein sequence ID" value="KAF2894516.1"/>
    <property type="molecule type" value="Genomic_DNA"/>
</dbReference>
<evidence type="ECO:0000259" key="3">
    <source>
        <dbReference type="Pfam" id="PF16188"/>
    </source>
</evidence>
<dbReference type="PANTHER" id="PTHR43763:SF6">
    <property type="entry name" value="XAA-PRO AMINOPEPTIDASE 1"/>
    <property type="match status" value="1"/>
</dbReference>
<keyword evidence="5" id="KW-1185">Reference proteome</keyword>
<evidence type="ECO:0000313" key="5">
    <source>
        <dbReference type="Proteomes" id="UP000801492"/>
    </source>
</evidence>
<dbReference type="Pfam" id="PF00557">
    <property type="entry name" value="Peptidase_M24"/>
    <property type="match status" value="1"/>
</dbReference>
<comment type="similarity">
    <text evidence="1">Belongs to the peptidase M24B family.</text>
</comment>
<evidence type="ECO:0000259" key="2">
    <source>
        <dbReference type="Pfam" id="PF00557"/>
    </source>
</evidence>
<feature type="domain" description="Peptidase M24 C-terminal" evidence="3">
    <location>
        <begin position="242"/>
        <end position="304"/>
    </location>
</feature>
<protein>
    <recommendedName>
        <fullName evidence="6">Xaa-Pro aminopeptidase</fullName>
    </recommendedName>
</protein>
<organism evidence="4 5">
    <name type="scientific">Ignelater luminosus</name>
    <name type="common">Cucubano</name>
    <name type="synonym">Pyrophorus luminosus</name>
    <dbReference type="NCBI Taxonomy" id="2038154"/>
    <lineage>
        <taxon>Eukaryota</taxon>
        <taxon>Metazoa</taxon>
        <taxon>Ecdysozoa</taxon>
        <taxon>Arthropoda</taxon>
        <taxon>Hexapoda</taxon>
        <taxon>Insecta</taxon>
        <taxon>Pterygota</taxon>
        <taxon>Neoptera</taxon>
        <taxon>Endopterygota</taxon>
        <taxon>Coleoptera</taxon>
        <taxon>Polyphaga</taxon>
        <taxon>Elateriformia</taxon>
        <taxon>Elateroidea</taxon>
        <taxon>Elateridae</taxon>
        <taxon>Agrypninae</taxon>
        <taxon>Pyrophorini</taxon>
        <taxon>Ignelater</taxon>
    </lineage>
</organism>
<sequence>MATKNPTEISGMRRAHIRDAVALCKFFSNLESRFNKGERFDEHKAVTEVQRIRREQQFFVTESYPDIIGYGPNGAVIHYHPTTAVSSALHNESTIVIDTGAQYYDGTIDMTRTIHLGNPTDQHREAYTRVLIGSIQLSTFIFPDNVNTSLIDVMARAPLWEIGYDYPHGTGHGIGAFRNVHESPVDVRYKSRKYVKPQLLEPGYFLSGEPGFYIGGQFGIRLENILQVIEMSHLKKPNGHRFLGFETITLVPYSPKLINYTLLDRRHRQWLNKYNTRIRTVVGAELLKQNETEAYLWMLKNTEYIPDNVNNYE</sequence>
<dbReference type="InterPro" id="IPR033740">
    <property type="entry name" value="Pept_M24B"/>
</dbReference>
<dbReference type="AlphaFoldDB" id="A0A8K0CZQ4"/>
<evidence type="ECO:0000256" key="1">
    <source>
        <dbReference type="ARBA" id="ARBA00008766"/>
    </source>
</evidence>
<dbReference type="Proteomes" id="UP000801492">
    <property type="component" value="Unassembled WGS sequence"/>
</dbReference>
<dbReference type="Gene3D" id="3.90.230.10">
    <property type="entry name" value="Creatinase/methionine aminopeptidase superfamily"/>
    <property type="match status" value="1"/>
</dbReference>
<proteinExistence type="inferred from homology"/>
<dbReference type="FunFam" id="3.90.230.10:FF:000009">
    <property type="entry name" value="xaa-Pro aminopeptidase 2"/>
    <property type="match status" value="1"/>
</dbReference>
<dbReference type="CDD" id="cd01085">
    <property type="entry name" value="APP"/>
    <property type="match status" value="1"/>
</dbReference>
<feature type="domain" description="Peptidase M24" evidence="2">
    <location>
        <begin position="11"/>
        <end position="228"/>
    </location>
</feature>
<evidence type="ECO:0000313" key="4">
    <source>
        <dbReference type="EMBL" id="KAF2894516.1"/>
    </source>
</evidence>
<evidence type="ECO:0008006" key="6">
    <source>
        <dbReference type="Google" id="ProtNLM"/>
    </source>
</evidence>
<gene>
    <name evidence="4" type="ORF">ILUMI_11644</name>
</gene>
<dbReference type="GO" id="GO:0070006">
    <property type="term" value="F:metalloaminopeptidase activity"/>
    <property type="evidence" value="ECO:0007669"/>
    <property type="project" value="InterPro"/>
</dbReference>
<dbReference type="InterPro" id="IPR032416">
    <property type="entry name" value="Peptidase_M24_C"/>
</dbReference>
<comment type="caution">
    <text evidence="4">The sequence shown here is derived from an EMBL/GenBank/DDBJ whole genome shotgun (WGS) entry which is preliminary data.</text>
</comment>
<dbReference type="PANTHER" id="PTHR43763">
    <property type="entry name" value="XAA-PRO AMINOPEPTIDASE 1"/>
    <property type="match status" value="1"/>
</dbReference>
<dbReference type="InterPro" id="IPR050422">
    <property type="entry name" value="X-Pro_aminopeptidase_P"/>
</dbReference>